<proteinExistence type="predicted"/>
<evidence type="ECO:0000313" key="4">
    <source>
        <dbReference type="Proteomes" id="UP000420707"/>
    </source>
</evidence>
<sequence length="318" mass="36767">MKISNIDASATATNKNEVVMNIFSTNVSVYDGVTDNKGRVMCLRDFLFSHEHQYEIQMLRHLENKEERDGWKRKLPQATIGGVFQPTRAIPNLQTSSGLICIDIDAKENPEISDWDDLKNKLAVIPQIAYCSLSVSANGLFAIIPLCYPDKHLLHFRQLQSDFWRMGIIIDAACSDITRMRCISYDTCPLINEQAIPYEGIYVEPPRRKNTIRVWDNAENDIISEVAECCRQIQWYGIDITRGYDQWLKVGCSLASIGEDGRQFFHVCSQQNLNYNESKTDKMFTDLLKRNYQNINIGTFFWICKQNNIQIKHNYKEK</sequence>
<dbReference type="InterPro" id="IPR014907">
    <property type="entry name" value="BT4734-like_N"/>
</dbReference>
<dbReference type="EMBL" id="VZCR01000088">
    <property type="protein sequence ID" value="MQN32795.1"/>
    <property type="molecule type" value="Genomic_DNA"/>
</dbReference>
<feature type="domain" description="BT4734-like N-terminal" evidence="2">
    <location>
        <begin position="72"/>
        <end position="187"/>
    </location>
</feature>
<dbReference type="Pfam" id="PF08707">
    <property type="entry name" value="PriCT_2"/>
    <property type="match status" value="1"/>
</dbReference>
<dbReference type="GO" id="GO:0016817">
    <property type="term" value="F:hydrolase activity, acting on acid anhydrides"/>
    <property type="evidence" value="ECO:0007669"/>
    <property type="project" value="InterPro"/>
</dbReference>
<dbReference type="RefSeq" id="WP_153086150.1">
    <property type="nucleotide sequence ID" value="NZ_VZAM01000060.1"/>
</dbReference>
<dbReference type="Proteomes" id="UP000420707">
    <property type="component" value="Unassembled WGS sequence"/>
</dbReference>
<evidence type="ECO:0000259" key="2">
    <source>
        <dbReference type="Pfam" id="PF08800"/>
    </source>
</evidence>
<accession>A0AAW9TET0</accession>
<dbReference type="Pfam" id="PF08800">
    <property type="entry name" value="BT4734-like_N"/>
    <property type="match status" value="1"/>
</dbReference>
<dbReference type="AlphaFoldDB" id="A0AAW9TET0"/>
<organism evidence="3 4">
    <name type="scientific">Segatella copri</name>
    <dbReference type="NCBI Taxonomy" id="165179"/>
    <lineage>
        <taxon>Bacteria</taxon>
        <taxon>Pseudomonadati</taxon>
        <taxon>Bacteroidota</taxon>
        <taxon>Bacteroidia</taxon>
        <taxon>Bacteroidales</taxon>
        <taxon>Prevotellaceae</taxon>
        <taxon>Segatella</taxon>
    </lineage>
</organism>
<reference evidence="4" key="1">
    <citation type="submission" date="2019-09" db="EMBL/GenBank/DDBJ databases">
        <title>Distinct polysaccharide growth profiles of human intestinal Prevotella copri isolates.</title>
        <authorList>
            <person name="Fehlner-Peach H."/>
            <person name="Magnabosco C."/>
            <person name="Raghavan V."/>
            <person name="Scher J.U."/>
            <person name="Tett A."/>
            <person name="Cox L.M."/>
            <person name="Gottsegen C."/>
            <person name="Watters A."/>
            <person name="Wiltshire- Gordon J.D."/>
            <person name="Segata N."/>
            <person name="Bonneau R."/>
            <person name="Littman D.R."/>
        </authorList>
    </citation>
    <scope>NUCLEOTIDE SEQUENCE [LARGE SCALE GENOMIC DNA]</scope>
    <source>
        <strain evidence="4">iAP146</strain>
    </source>
</reference>
<gene>
    <name evidence="3" type="ORF">F7D90_12790</name>
</gene>
<evidence type="ECO:0000259" key="1">
    <source>
        <dbReference type="Pfam" id="PF08707"/>
    </source>
</evidence>
<protein>
    <submittedName>
        <fullName evidence="3">VirE protein</fullName>
    </submittedName>
</protein>
<name>A0AAW9TET0_9BACT</name>
<evidence type="ECO:0000313" key="3">
    <source>
        <dbReference type="EMBL" id="MQN32795.1"/>
    </source>
</evidence>
<dbReference type="InterPro" id="IPR014819">
    <property type="entry name" value="PriCT_2"/>
</dbReference>
<feature type="domain" description="Primase C-terminal 2" evidence="1">
    <location>
        <begin position="239"/>
        <end position="303"/>
    </location>
</feature>
<comment type="caution">
    <text evidence="3">The sequence shown here is derived from an EMBL/GenBank/DDBJ whole genome shotgun (WGS) entry which is preliminary data.</text>
</comment>